<dbReference type="EMBL" id="KN819124">
    <property type="protein sequence ID" value="KIL53920.1"/>
    <property type="molecule type" value="Genomic_DNA"/>
</dbReference>
<dbReference type="Proteomes" id="UP000054549">
    <property type="component" value="Unassembled WGS sequence"/>
</dbReference>
<gene>
    <name evidence="1" type="ORF">M378DRAFT_998147</name>
</gene>
<evidence type="ECO:0000313" key="1">
    <source>
        <dbReference type="EMBL" id="KIL53920.1"/>
    </source>
</evidence>
<name>A0A0C2RUK8_AMAMK</name>
<protein>
    <submittedName>
        <fullName evidence="1">Uncharacterized protein</fullName>
    </submittedName>
</protein>
<organism evidence="1 2">
    <name type="scientific">Amanita muscaria (strain Koide BX008)</name>
    <dbReference type="NCBI Taxonomy" id="946122"/>
    <lineage>
        <taxon>Eukaryota</taxon>
        <taxon>Fungi</taxon>
        <taxon>Dikarya</taxon>
        <taxon>Basidiomycota</taxon>
        <taxon>Agaricomycotina</taxon>
        <taxon>Agaricomycetes</taxon>
        <taxon>Agaricomycetidae</taxon>
        <taxon>Agaricales</taxon>
        <taxon>Pluteineae</taxon>
        <taxon>Amanitaceae</taxon>
        <taxon>Amanita</taxon>
    </lineage>
</organism>
<dbReference type="HOGENOM" id="CLU_3013744_0_0_1"/>
<sequence length="56" mass="6424">MWIWLRGSSLSRPTPSLRIETGIPNSCKFPTFGRFPLQRSKGVCSGRVRVKARFRT</sequence>
<dbReference type="InParanoid" id="A0A0C2RUK8"/>
<dbReference type="AlphaFoldDB" id="A0A0C2RUK8"/>
<keyword evidence="2" id="KW-1185">Reference proteome</keyword>
<evidence type="ECO:0000313" key="2">
    <source>
        <dbReference type="Proteomes" id="UP000054549"/>
    </source>
</evidence>
<accession>A0A0C2RUK8</accession>
<proteinExistence type="predicted"/>
<reference evidence="1 2" key="1">
    <citation type="submission" date="2014-04" db="EMBL/GenBank/DDBJ databases">
        <title>Evolutionary Origins and Diversification of the Mycorrhizal Mutualists.</title>
        <authorList>
            <consortium name="DOE Joint Genome Institute"/>
            <consortium name="Mycorrhizal Genomics Consortium"/>
            <person name="Kohler A."/>
            <person name="Kuo A."/>
            <person name="Nagy L.G."/>
            <person name="Floudas D."/>
            <person name="Copeland A."/>
            <person name="Barry K.W."/>
            <person name="Cichocki N."/>
            <person name="Veneault-Fourrey C."/>
            <person name="LaButti K."/>
            <person name="Lindquist E.A."/>
            <person name="Lipzen A."/>
            <person name="Lundell T."/>
            <person name="Morin E."/>
            <person name="Murat C."/>
            <person name="Riley R."/>
            <person name="Ohm R."/>
            <person name="Sun H."/>
            <person name="Tunlid A."/>
            <person name="Henrissat B."/>
            <person name="Grigoriev I.V."/>
            <person name="Hibbett D.S."/>
            <person name="Martin F."/>
        </authorList>
    </citation>
    <scope>NUCLEOTIDE SEQUENCE [LARGE SCALE GENOMIC DNA]</scope>
    <source>
        <strain evidence="1 2">Koide BX008</strain>
    </source>
</reference>